<organism evidence="1 2">
    <name type="scientific">Glycocaulis albus</name>
    <dbReference type="NCBI Taxonomy" id="1382801"/>
    <lineage>
        <taxon>Bacteria</taxon>
        <taxon>Pseudomonadati</taxon>
        <taxon>Pseudomonadota</taxon>
        <taxon>Alphaproteobacteria</taxon>
        <taxon>Maricaulales</taxon>
        <taxon>Maricaulaceae</taxon>
        <taxon>Glycocaulis</taxon>
    </lineage>
</organism>
<gene>
    <name evidence="1" type="ORF">GCM10007420_02810</name>
</gene>
<protein>
    <recommendedName>
        <fullName evidence="3">TIGR02444 family protein</fullName>
    </recommendedName>
</protein>
<proteinExistence type="predicted"/>
<evidence type="ECO:0000313" key="1">
    <source>
        <dbReference type="EMBL" id="GGG91025.1"/>
    </source>
</evidence>
<evidence type="ECO:0000313" key="2">
    <source>
        <dbReference type="Proteomes" id="UP000648722"/>
    </source>
</evidence>
<comment type="caution">
    <text evidence="1">The sequence shown here is derived from an EMBL/GenBank/DDBJ whole genome shotgun (WGS) entry which is preliminary data.</text>
</comment>
<dbReference type="NCBIfam" id="TIGR02444">
    <property type="entry name" value="TIGR02444 family protein"/>
    <property type="match status" value="1"/>
</dbReference>
<dbReference type="EMBL" id="BMFS01000001">
    <property type="protein sequence ID" value="GGG91025.1"/>
    <property type="molecule type" value="Genomic_DNA"/>
</dbReference>
<dbReference type="Pfam" id="PF09523">
    <property type="entry name" value="DUF2390"/>
    <property type="match status" value="1"/>
</dbReference>
<keyword evidence="2" id="KW-1185">Reference proteome</keyword>
<sequence length="164" mass="17336">MQGSHGQGLWDFSVTLYAHAPVKAATLALQDAGLDVNIAFWIVWTTGQGRDPGPMLDDAVRVTADWHALATGPLRGVRDALKHVPAPVPAAPAQALRQQVLDAELAAENIAQALLEKLETVGLASSFSWPERALAGLELYAAHAGSSAPVIHFKEAIFSALEKG</sequence>
<evidence type="ECO:0008006" key="3">
    <source>
        <dbReference type="Google" id="ProtNLM"/>
    </source>
</evidence>
<dbReference type="InterPro" id="IPR012659">
    <property type="entry name" value="CHP02444"/>
</dbReference>
<reference evidence="2" key="1">
    <citation type="journal article" date="2019" name="Int. J. Syst. Evol. Microbiol.">
        <title>The Global Catalogue of Microorganisms (GCM) 10K type strain sequencing project: providing services to taxonomists for standard genome sequencing and annotation.</title>
        <authorList>
            <consortium name="The Broad Institute Genomics Platform"/>
            <consortium name="The Broad Institute Genome Sequencing Center for Infectious Disease"/>
            <person name="Wu L."/>
            <person name="Ma J."/>
        </authorList>
    </citation>
    <scope>NUCLEOTIDE SEQUENCE [LARGE SCALE GENOMIC DNA]</scope>
    <source>
        <strain evidence="2">CGMCC 1.12766</strain>
    </source>
</reference>
<dbReference type="RefSeq" id="WP_188450761.1">
    <property type="nucleotide sequence ID" value="NZ_BMFS01000001.1"/>
</dbReference>
<accession>A0ABQ1XD34</accession>
<dbReference type="Proteomes" id="UP000648722">
    <property type="component" value="Unassembled WGS sequence"/>
</dbReference>
<name>A0ABQ1XD34_9PROT</name>